<dbReference type="Pfam" id="PF00881">
    <property type="entry name" value="Nitroreductase"/>
    <property type="match status" value="1"/>
</dbReference>
<feature type="domain" description="Nitroreductase" evidence="7">
    <location>
        <begin position="15"/>
        <end position="191"/>
    </location>
</feature>
<dbReference type="PANTHER" id="PTHR43673">
    <property type="entry name" value="NAD(P)H NITROREDUCTASE YDGI-RELATED"/>
    <property type="match status" value="1"/>
</dbReference>
<name>A0A2X3BMZ4_9HELI</name>
<evidence type="ECO:0000259" key="7">
    <source>
        <dbReference type="Pfam" id="PF00881"/>
    </source>
</evidence>
<dbReference type="PANTHER" id="PTHR43673:SF2">
    <property type="entry name" value="NITROREDUCTASE"/>
    <property type="match status" value="1"/>
</dbReference>
<gene>
    <name evidence="8" type="ORF">NCTC13102_00186</name>
</gene>
<reference evidence="8 9" key="1">
    <citation type="submission" date="2018-06" db="EMBL/GenBank/DDBJ databases">
        <authorList>
            <consortium name="Pathogen Informatics"/>
            <person name="Doyle S."/>
        </authorList>
    </citation>
    <scope>NUCLEOTIDE SEQUENCE [LARGE SCALE GENOMIC DNA]</scope>
    <source>
        <strain evidence="8 9">NCTC13102</strain>
    </source>
</reference>
<dbReference type="CDD" id="cd02149">
    <property type="entry name" value="NfsB-like"/>
    <property type="match status" value="1"/>
</dbReference>
<evidence type="ECO:0000256" key="2">
    <source>
        <dbReference type="ARBA" id="ARBA00007118"/>
    </source>
</evidence>
<dbReference type="InterPro" id="IPR000415">
    <property type="entry name" value="Nitroreductase-like"/>
</dbReference>
<keyword evidence="3" id="KW-0285">Flavoprotein</keyword>
<sequence>MQYTTIQNQILEAMRFRYACKEFNGAKILQEDLEVILQAGLLAPSSFGLEHTRLLVVQDTEVKKALQEASFNQKQITTSSEVVVFVGLMSALRTPSNYIDTMIRRKTGKDEAQYQAYKKAIESKINSLSDVELIHWSLKQSYLMAQAMMDAAAFLGIDSCPMEGFDKKAVERILGIDSFREQVSLIVPFGYRKAQPTQPKIRLNYDELIKFI</sequence>
<dbReference type="EMBL" id="UAWL01000006">
    <property type="protein sequence ID" value="SQB97455.1"/>
    <property type="molecule type" value="Genomic_DNA"/>
</dbReference>
<organism evidence="8 9">
    <name type="scientific">Helicobacter fennelliae</name>
    <dbReference type="NCBI Taxonomy" id="215"/>
    <lineage>
        <taxon>Bacteria</taxon>
        <taxon>Pseudomonadati</taxon>
        <taxon>Campylobacterota</taxon>
        <taxon>Epsilonproteobacteria</taxon>
        <taxon>Campylobacterales</taxon>
        <taxon>Helicobacteraceae</taxon>
        <taxon>Helicobacter</taxon>
    </lineage>
</organism>
<keyword evidence="4" id="KW-0288">FMN</keyword>
<comment type="cofactor">
    <cofactor evidence="1">
        <name>FMN</name>
        <dbReference type="ChEBI" id="CHEBI:58210"/>
    </cofactor>
</comment>
<dbReference type="Proteomes" id="UP000250166">
    <property type="component" value="Unassembled WGS sequence"/>
</dbReference>
<dbReference type="Gene3D" id="3.40.109.10">
    <property type="entry name" value="NADH Oxidase"/>
    <property type="match status" value="1"/>
</dbReference>
<dbReference type="InterPro" id="IPR029479">
    <property type="entry name" value="Nitroreductase"/>
</dbReference>
<dbReference type="EC" id="1.-.-.-" evidence="8"/>
<evidence type="ECO:0000256" key="1">
    <source>
        <dbReference type="ARBA" id="ARBA00001917"/>
    </source>
</evidence>
<evidence type="ECO:0000313" key="9">
    <source>
        <dbReference type="Proteomes" id="UP000250166"/>
    </source>
</evidence>
<proteinExistence type="inferred from homology"/>
<dbReference type="InterPro" id="IPR033878">
    <property type="entry name" value="NfsB-like"/>
</dbReference>
<dbReference type="RefSeq" id="WP_112058215.1">
    <property type="nucleotide sequence ID" value="NZ_UAWL01000006.1"/>
</dbReference>
<keyword evidence="5" id="KW-0521">NADP</keyword>
<dbReference type="GO" id="GO:0016491">
    <property type="term" value="F:oxidoreductase activity"/>
    <property type="evidence" value="ECO:0007669"/>
    <property type="project" value="UniProtKB-KW"/>
</dbReference>
<comment type="similarity">
    <text evidence="2">Belongs to the nitroreductase family.</text>
</comment>
<protein>
    <submittedName>
        <fullName evidence="8">Nitroreductase</fullName>
        <ecNumber evidence="8">1.-.-.-</ecNumber>
    </submittedName>
</protein>
<evidence type="ECO:0000256" key="5">
    <source>
        <dbReference type="ARBA" id="ARBA00022857"/>
    </source>
</evidence>
<evidence type="ECO:0000313" key="8">
    <source>
        <dbReference type="EMBL" id="SQB97455.1"/>
    </source>
</evidence>
<accession>A0A2X3BMZ4</accession>
<evidence type="ECO:0000256" key="3">
    <source>
        <dbReference type="ARBA" id="ARBA00022630"/>
    </source>
</evidence>
<evidence type="ECO:0000256" key="4">
    <source>
        <dbReference type="ARBA" id="ARBA00022643"/>
    </source>
</evidence>
<dbReference type="AlphaFoldDB" id="A0A2X3BMZ4"/>
<keyword evidence="6 8" id="KW-0560">Oxidoreductase</keyword>
<evidence type="ECO:0000256" key="6">
    <source>
        <dbReference type="ARBA" id="ARBA00023002"/>
    </source>
</evidence>
<dbReference type="SUPFAM" id="SSF55469">
    <property type="entry name" value="FMN-dependent nitroreductase-like"/>
    <property type="match status" value="1"/>
</dbReference>